<keyword evidence="1" id="KW-1133">Transmembrane helix</keyword>
<dbReference type="STRING" id="1236973.JCM9157_1385"/>
<keyword evidence="1" id="KW-0812">Transmembrane</keyword>
<feature type="transmembrane region" description="Helical" evidence="1">
    <location>
        <begin position="44"/>
        <end position="65"/>
    </location>
</feature>
<reference evidence="2 3" key="1">
    <citation type="journal article" date="2014" name="Genome Announc.">
        <title>Draft Genome Sequences of Three Alkaliphilic Bacillus Strains, Bacillus wakoensis JCM 9140T, Bacillus akibai JCM 9157T, and Bacillus hemicellulosilyticus JCM 9152T.</title>
        <authorList>
            <person name="Yuki M."/>
            <person name="Oshima K."/>
            <person name="Suda W."/>
            <person name="Oshida Y."/>
            <person name="Kitamura K."/>
            <person name="Iida T."/>
            <person name="Hattori M."/>
            <person name="Ohkuma M."/>
        </authorList>
    </citation>
    <scope>NUCLEOTIDE SEQUENCE [LARGE SCALE GENOMIC DNA]</scope>
    <source>
        <strain evidence="2 3">JCM 9157</strain>
    </source>
</reference>
<dbReference type="Proteomes" id="UP000018896">
    <property type="component" value="Unassembled WGS sequence"/>
</dbReference>
<name>W4QQF1_HALA3</name>
<dbReference type="OrthoDB" id="2869590at2"/>
<dbReference type="EMBL" id="BAUV01000007">
    <property type="protein sequence ID" value="GAE34335.1"/>
    <property type="molecule type" value="Genomic_DNA"/>
</dbReference>
<keyword evidence="1" id="KW-0472">Membrane</keyword>
<dbReference type="eggNOG" id="ENOG5030CW1">
    <property type="taxonomic scope" value="Bacteria"/>
</dbReference>
<proteinExistence type="predicted"/>
<keyword evidence="3" id="KW-1185">Reference proteome</keyword>
<comment type="caution">
    <text evidence="2">The sequence shown here is derived from an EMBL/GenBank/DDBJ whole genome shotgun (WGS) entry which is preliminary data.</text>
</comment>
<gene>
    <name evidence="2" type="ORF">JCM9157_1385</name>
</gene>
<dbReference type="AlphaFoldDB" id="W4QQF1"/>
<evidence type="ECO:0000256" key="1">
    <source>
        <dbReference type="SAM" id="Phobius"/>
    </source>
</evidence>
<dbReference type="RefSeq" id="WP_035663166.1">
    <property type="nucleotide sequence ID" value="NZ_BAUV01000007.1"/>
</dbReference>
<organism evidence="2 3">
    <name type="scientific">Halalkalibacter akibai (strain ATCC 43226 / DSM 21942 / CIP 109018 / JCM 9157 / 1139)</name>
    <name type="common">Bacillus akibai</name>
    <dbReference type="NCBI Taxonomy" id="1236973"/>
    <lineage>
        <taxon>Bacteria</taxon>
        <taxon>Bacillati</taxon>
        <taxon>Bacillota</taxon>
        <taxon>Bacilli</taxon>
        <taxon>Bacillales</taxon>
        <taxon>Bacillaceae</taxon>
        <taxon>Halalkalibacter</taxon>
    </lineage>
</organism>
<sequence length="295" mass="34118">MTHKNFDETLNRLNQYYDEMPTQSSSSNIMANIKRKKKRDWSRYYQRWQVAALIVLMVGIGYVLGASQLTGQQDSASDSEIAADQSEPQMELGIAAVEEVEEEAYSEEAVTREIPNALMTDDETSMPLEIINEEGLADVIQVYTFEDEEFGLTTKYDVQLEVHYDVDDDGRAIQWFANYSEGPVEPVVLEIFRFENAGDQRELIEAYRTRMLNLGYQEDFTEEYMKGQEVPGQGIEELLFERDGVYAHVVPVEHGENLFFFKTSLFAPNSEYIEYSEGFGRNVKVIYEQFSWMYN</sequence>
<protein>
    <submittedName>
        <fullName evidence="2">Uncharacterized protein</fullName>
    </submittedName>
</protein>
<accession>W4QQF1</accession>
<evidence type="ECO:0000313" key="2">
    <source>
        <dbReference type="EMBL" id="GAE34335.1"/>
    </source>
</evidence>
<evidence type="ECO:0000313" key="3">
    <source>
        <dbReference type="Proteomes" id="UP000018896"/>
    </source>
</evidence>